<proteinExistence type="predicted"/>
<evidence type="ECO:0000313" key="2">
    <source>
        <dbReference type="Proteomes" id="UP000325273"/>
    </source>
</evidence>
<dbReference type="Proteomes" id="UP000325273">
    <property type="component" value="Unassembled WGS sequence"/>
</dbReference>
<keyword evidence="2" id="KW-1185">Reference proteome</keyword>
<accession>A0A5B0H6J9</accession>
<evidence type="ECO:0000313" key="1">
    <source>
        <dbReference type="EMBL" id="KAA1010858.1"/>
    </source>
</evidence>
<dbReference type="RefSeq" id="WP_149671329.1">
    <property type="nucleotide sequence ID" value="NZ_VTUZ01000011.1"/>
</dbReference>
<reference evidence="1 2" key="1">
    <citation type="submission" date="2019-08" db="EMBL/GenBank/DDBJ databases">
        <title>Paraburkholderia sp. DCY113.</title>
        <authorList>
            <person name="Kang J."/>
        </authorList>
    </citation>
    <scope>NUCLEOTIDE SEQUENCE [LARGE SCALE GENOMIC DNA]</scope>
    <source>
        <strain evidence="1 2">DCY113</strain>
    </source>
</reference>
<comment type="caution">
    <text evidence="1">The sequence shown here is derived from an EMBL/GenBank/DDBJ whole genome shotgun (WGS) entry which is preliminary data.</text>
</comment>
<dbReference type="AlphaFoldDB" id="A0A5B0H6J9"/>
<organism evidence="1 2">
    <name type="scientific">Paraburkholderia panacisoli</name>
    <dbReference type="NCBI Taxonomy" id="2603818"/>
    <lineage>
        <taxon>Bacteria</taxon>
        <taxon>Pseudomonadati</taxon>
        <taxon>Pseudomonadota</taxon>
        <taxon>Betaproteobacteria</taxon>
        <taxon>Burkholderiales</taxon>
        <taxon>Burkholderiaceae</taxon>
        <taxon>Paraburkholderia</taxon>
    </lineage>
</organism>
<dbReference type="EMBL" id="VTUZ01000011">
    <property type="protein sequence ID" value="KAA1010858.1"/>
    <property type="molecule type" value="Genomic_DNA"/>
</dbReference>
<gene>
    <name evidence="1" type="ORF">FVF58_18575</name>
</gene>
<name>A0A5B0H6J9_9BURK</name>
<sequence length="82" mass="8212">MRLSGAWDLFKSGDSAAYLATVAAAVDCAYANGADIVALAQASMAGAAERVTRGATPLTSPQNGLVAAIDAATRAAEAQEQK</sequence>
<protein>
    <submittedName>
        <fullName evidence="1">Uncharacterized protein</fullName>
    </submittedName>
</protein>